<keyword evidence="2" id="KW-0597">Phosphoprotein</keyword>
<dbReference type="PROSITE" id="PS50075">
    <property type="entry name" value="CARRIER"/>
    <property type="match status" value="1"/>
</dbReference>
<dbReference type="SUPFAM" id="SSF47336">
    <property type="entry name" value="ACP-like"/>
    <property type="match status" value="1"/>
</dbReference>
<dbReference type="InterPro" id="IPR036736">
    <property type="entry name" value="ACP-like_sf"/>
</dbReference>
<dbReference type="PROSITE" id="PS00012">
    <property type="entry name" value="PHOSPHOPANTETHEINE"/>
    <property type="match status" value="1"/>
</dbReference>
<dbReference type="AlphaFoldDB" id="A0A173G4M4"/>
<proteinExistence type="predicted"/>
<evidence type="ECO:0000313" key="4">
    <source>
        <dbReference type="EMBL" id="ANH11403.1"/>
    </source>
</evidence>
<protein>
    <submittedName>
        <fullName evidence="4">SceH</fullName>
    </submittedName>
</protein>
<dbReference type="InterPro" id="IPR009081">
    <property type="entry name" value="PP-bd_ACP"/>
</dbReference>
<dbReference type="EMBL" id="KX230849">
    <property type="protein sequence ID" value="ANH11403.1"/>
    <property type="molecule type" value="Genomic_DNA"/>
</dbReference>
<organism evidence="4">
    <name type="scientific">Streptomyces sp. SD85</name>
    <dbReference type="NCBI Taxonomy" id="1849710"/>
    <lineage>
        <taxon>Bacteria</taxon>
        <taxon>Bacillati</taxon>
        <taxon>Actinomycetota</taxon>
        <taxon>Actinomycetes</taxon>
        <taxon>Kitasatosporales</taxon>
        <taxon>Streptomycetaceae</taxon>
        <taxon>Streptomyces</taxon>
    </lineage>
</organism>
<evidence type="ECO:0000256" key="1">
    <source>
        <dbReference type="ARBA" id="ARBA00022450"/>
    </source>
</evidence>
<sequence>MGSTMWDDQFEQLLRKFLPFLAPDEPLESGTALRDLGLDSLGVVELLGNLESTYDVRFLDGALAMENFENPGILWKTVEGLPAGTAA</sequence>
<keyword evidence="1" id="KW-0596">Phosphopantetheine</keyword>
<evidence type="ECO:0000259" key="3">
    <source>
        <dbReference type="PROSITE" id="PS50075"/>
    </source>
</evidence>
<accession>A0A173G4M4</accession>
<reference evidence="4" key="1">
    <citation type="submission" date="2016-05" db="EMBL/GenBank/DDBJ databases">
        <title>Streptomyces sp. SD85 biosynthetic gene cluster for sceliphrolactam.</title>
        <authorList>
            <person name="Low Z.J."/>
            <person name="Pang L.M."/>
            <person name="Cheang Q.W."/>
            <person name="Liang Z.-X."/>
        </authorList>
    </citation>
    <scope>NUCLEOTIDE SEQUENCE</scope>
    <source>
        <strain evidence="4">SD85</strain>
    </source>
</reference>
<dbReference type="InterPro" id="IPR006162">
    <property type="entry name" value="Ppantetheine_attach_site"/>
</dbReference>
<dbReference type="Pfam" id="PF00550">
    <property type="entry name" value="PP-binding"/>
    <property type="match status" value="1"/>
</dbReference>
<feature type="domain" description="Carrier" evidence="3">
    <location>
        <begin position="4"/>
        <end position="82"/>
    </location>
</feature>
<name>A0A173G4M4_9ACTN</name>
<dbReference type="Gene3D" id="1.10.1200.10">
    <property type="entry name" value="ACP-like"/>
    <property type="match status" value="1"/>
</dbReference>
<evidence type="ECO:0000256" key="2">
    <source>
        <dbReference type="ARBA" id="ARBA00022553"/>
    </source>
</evidence>